<accession>A0A1G7CM45</accession>
<dbReference type="Gene3D" id="3.30.300.90">
    <property type="entry name" value="BolA-like"/>
    <property type="match status" value="1"/>
</dbReference>
<dbReference type="PANTHER" id="PTHR46230">
    <property type="match status" value="1"/>
</dbReference>
<evidence type="ECO:0000313" key="2">
    <source>
        <dbReference type="EMBL" id="SDE40418.1"/>
    </source>
</evidence>
<dbReference type="PIRSF" id="PIRSF003113">
    <property type="entry name" value="BolA"/>
    <property type="match status" value="1"/>
</dbReference>
<proteinExistence type="inferred from homology"/>
<evidence type="ECO:0000256" key="1">
    <source>
        <dbReference type="RuleBase" id="RU003860"/>
    </source>
</evidence>
<dbReference type="EMBL" id="FNAP01000006">
    <property type="protein sequence ID" value="SDE40418.1"/>
    <property type="molecule type" value="Genomic_DNA"/>
</dbReference>
<evidence type="ECO:0000313" key="3">
    <source>
        <dbReference type="Proteomes" id="UP000199412"/>
    </source>
</evidence>
<dbReference type="OrthoDB" id="9811118at2"/>
<name>A0A1G7CM45_9PROT</name>
<organism evidence="2 3">
    <name type="scientific">Rhodospira trueperi</name>
    <dbReference type="NCBI Taxonomy" id="69960"/>
    <lineage>
        <taxon>Bacteria</taxon>
        <taxon>Pseudomonadati</taxon>
        <taxon>Pseudomonadota</taxon>
        <taxon>Alphaproteobacteria</taxon>
        <taxon>Rhodospirillales</taxon>
        <taxon>Rhodospirillaceae</taxon>
        <taxon>Rhodospira</taxon>
    </lineage>
</organism>
<dbReference type="Proteomes" id="UP000199412">
    <property type="component" value="Unassembled WGS sequence"/>
</dbReference>
<comment type="similarity">
    <text evidence="1">Belongs to the BolA/IbaG family.</text>
</comment>
<protein>
    <submittedName>
        <fullName evidence="2">BolA protein</fullName>
    </submittedName>
</protein>
<sequence>MPSASIRDRIELKIADALRPVALTVSDDSRRHAGHGARMAALAERGAAQGHAPLDGRGETHFTVEVVSEAFAGKSRVERHRMVNDLLTEELRERVHALSIRARTPAEAAPARPPA</sequence>
<dbReference type="AlphaFoldDB" id="A0A1G7CM45"/>
<gene>
    <name evidence="2" type="ORF">SAMN05421720_106139</name>
</gene>
<keyword evidence="3" id="KW-1185">Reference proteome</keyword>
<reference evidence="2 3" key="1">
    <citation type="submission" date="2016-10" db="EMBL/GenBank/DDBJ databases">
        <authorList>
            <person name="de Groot N.N."/>
        </authorList>
    </citation>
    <scope>NUCLEOTIDE SEQUENCE [LARGE SCALE GENOMIC DNA]</scope>
    <source>
        <strain evidence="2 3">ATCC 700224</strain>
    </source>
</reference>
<dbReference type="InterPro" id="IPR002634">
    <property type="entry name" value="BolA"/>
</dbReference>
<dbReference type="RefSeq" id="WP_092785684.1">
    <property type="nucleotide sequence ID" value="NZ_FNAP01000006.1"/>
</dbReference>
<dbReference type="Pfam" id="PF01722">
    <property type="entry name" value="BolA"/>
    <property type="match status" value="1"/>
</dbReference>
<dbReference type="STRING" id="69960.SAMN05421720_106139"/>
<dbReference type="InterPro" id="IPR036065">
    <property type="entry name" value="BolA-like_sf"/>
</dbReference>
<dbReference type="SUPFAM" id="SSF82657">
    <property type="entry name" value="BolA-like"/>
    <property type="match status" value="1"/>
</dbReference>
<dbReference type="PANTHER" id="PTHR46230:SF7">
    <property type="entry name" value="BOLA-LIKE PROTEIN 1"/>
    <property type="match status" value="1"/>
</dbReference>
<dbReference type="GO" id="GO:0016226">
    <property type="term" value="P:iron-sulfur cluster assembly"/>
    <property type="evidence" value="ECO:0007669"/>
    <property type="project" value="TreeGrafter"/>
</dbReference>